<feature type="region of interest" description="Disordered" evidence="1">
    <location>
        <begin position="295"/>
        <end position="327"/>
    </location>
</feature>
<keyword evidence="3" id="KW-1185">Reference proteome</keyword>
<reference evidence="2 3" key="1">
    <citation type="submission" date="2019-01" db="EMBL/GenBank/DDBJ databases">
        <title>Sequencing of cultivated peanut Arachis hypogaea provides insights into genome evolution and oil improvement.</title>
        <authorList>
            <person name="Chen X."/>
        </authorList>
    </citation>
    <scope>NUCLEOTIDE SEQUENCE [LARGE SCALE GENOMIC DNA]</scope>
    <source>
        <strain evidence="3">cv. Fuhuasheng</strain>
        <tissue evidence="2">Leaves</tissue>
    </source>
</reference>
<organism evidence="2 3">
    <name type="scientific">Arachis hypogaea</name>
    <name type="common">Peanut</name>
    <dbReference type="NCBI Taxonomy" id="3818"/>
    <lineage>
        <taxon>Eukaryota</taxon>
        <taxon>Viridiplantae</taxon>
        <taxon>Streptophyta</taxon>
        <taxon>Embryophyta</taxon>
        <taxon>Tracheophyta</taxon>
        <taxon>Spermatophyta</taxon>
        <taxon>Magnoliopsida</taxon>
        <taxon>eudicotyledons</taxon>
        <taxon>Gunneridae</taxon>
        <taxon>Pentapetalae</taxon>
        <taxon>rosids</taxon>
        <taxon>fabids</taxon>
        <taxon>Fabales</taxon>
        <taxon>Fabaceae</taxon>
        <taxon>Papilionoideae</taxon>
        <taxon>50 kb inversion clade</taxon>
        <taxon>dalbergioids sensu lato</taxon>
        <taxon>Dalbergieae</taxon>
        <taxon>Pterocarpus clade</taxon>
        <taxon>Arachis</taxon>
    </lineage>
</organism>
<feature type="region of interest" description="Disordered" evidence="1">
    <location>
        <begin position="1"/>
        <end position="24"/>
    </location>
</feature>
<protein>
    <recommendedName>
        <fullName evidence="4">Aminotransferase-like plant mobile domain-containing protein</fullName>
    </recommendedName>
</protein>
<feature type="compositionally biased region" description="Polar residues" evidence="1">
    <location>
        <begin position="467"/>
        <end position="477"/>
    </location>
</feature>
<evidence type="ECO:0008006" key="4">
    <source>
        <dbReference type="Google" id="ProtNLM"/>
    </source>
</evidence>
<feature type="region of interest" description="Disordered" evidence="1">
    <location>
        <begin position="419"/>
        <end position="477"/>
    </location>
</feature>
<feature type="compositionally biased region" description="Polar residues" evidence="1">
    <location>
        <begin position="427"/>
        <end position="440"/>
    </location>
</feature>
<feature type="region of interest" description="Disordered" evidence="1">
    <location>
        <begin position="339"/>
        <end position="366"/>
    </location>
</feature>
<proteinExistence type="predicted"/>
<comment type="caution">
    <text evidence="2">The sequence shown here is derived from an EMBL/GenBank/DDBJ whole genome shotgun (WGS) entry which is preliminary data.</text>
</comment>
<sequence length="560" mass="62926">MAGSSSQNTTQDKGKGHEILSPSPPALRILNQVNDEVIDDPQLSSKDTRMLIPVTIGAETHCFLGPIESQEKANKKLSFFPSAKGKDLGYDFTAWYRRLESTKSADWRSSGIHELLKLSHFALTTHPWMIGAVTCFWNRTTNNFYLLCGMIRMSLLDVAAITGLPISSPDYTPNMQPKRQYNVVLTTSYNDFIAHNMGAEDFDNSQLNFTPFLRRNRGPAWLDRLLFPDTSEANELANQIWTNILALQQRRDRFNFMIYKHCFYITKSCFEWWAAYYSRYTRTLEEIQQAMIRTTPVAESSPKRTQKRKAETARPPPSKSRRTPTRTFRKLVLLTSSESADDSESINKDTIAISSPSEEAADSDPGSRLVLRSRLFQPVNVAQSATAGILNPSILPQPQEETIRLETTSPNDQAAFTEENQAVPDSDSASKAADTTNSDSSRSKVLETPAKLQLDPSHQTPPKPRPRTSNVPTTPTSATLEDLTSEQLRSLIKLLDHPPTTWVNDPLLNQILADVLKFSFEFPTNTPFSASIQEFKSLINESVASHFQLQETENEKAIAK</sequence>
<dbReference type="Proteomes" id="UP000289738">
    <property type="component" value="Chromosome A08"/>
</dbReference>
<evidence type="ECO:0000313" key="2">
    <source>
        <dbReference type="EMBL" id="RYR42659.1"/>
    </source>
</evidence>
<feature type="compositionally biased region" description="Polar residues" evidence="1">
    <location>
        <begin position="1"/>
        <end position="11"/>
    </location>
</feature>
<dbReference type="AlphaFoldDB" id="A0A445BV99"/>
<evidence type="ECO:0000256" key="1">
    <source>
        <dbReference type="SAM" id="MobiDB-lite"/>
    </source>
</evidence>
<name>A0A445BV99_ARAHY</name>
<dbReference type="EMBL" id="SDMP01000008">
    <property type="protein sequence ID" value="RYR42659.1"/>
    <property type="molecule type" value="Genomic_DNA"/>
</dbReference>
<gene>
    <name evidence="2" type="ORF">Ahy_A08g039115</name>
</gene>
<evidence type="ECO:0000313" key="3">
    <source>
        <dbReference type="Proteomes" id="UP000289738"/>
    </source>
</evidence>
<accession>A0A445BV99</accession>